<evidence type="ECO:0000313" key="2">
    <source>
        <dbReference type="Proteomes" id="UP000217790"/>
    </source>
</evidence>
<accession>A0A2H3CME3</accession>
<dbReference type="InterPro" id="IPR036397">
    <property type="entry name" value="RNaseH_sf"/>
</dbReference>
<name>A0A2H3CME3_ARMGA</name>
<dbReference type="AlphaFoldDB" id="A0A2H3CME3"/>
<sequence length="116" mass="12745">MFKPHLITMGTIADAFRIFVDNDESSNIYNNPGNEPTMPGIVTTVYTDGSAINCETDDAAPEAGIVYQNDNTRNHSIRLLNEIGRMNQVSEMIGAKTAAEDIPTSDMMELVTPDMF</sequence>
<keyword evidence="2" id="KW-1185">Reference proteome</keyword>
<evidence type="ECO:0008006" key="3">
    <source>
        <dbReference type="Google" id="ProtNLM"/>
    </source>
</evidence>
<gene>
    <name evidence="1" type="ORF">ARMGADRAFT_945611</name>
</gene>
<dbReference type="EMBL" id="KZ293710">
    <property type="protein sequence ID" value="PBK83040.1"/>
    <property type="molecule type" value="Genomic_DNA"/>
</dbReference>
<dbReference type="InParanoid" id="A0A2H3CME3"/>
<proteinExistence type="predicted"/>
<protein>
    <recommendedName>
        <fullName evidence="3">RNase H type-1 domain-containing protein</fullName>
    </recommendedName>
</protein>
<dbReference type="Gene3D" id="3.30.420.10">
    <property type="entry name" value="Ribonuclease H-like superfamily/Ribonuclease H"/>
    <property type="match status" value="1"/>
</dbReference>
<evidence type="ECO:0000313" key="1">
    <source>
        <dbReference type="EMBL" id="PBK83040.1"/>
    </source>
</evidence>
<dbReference type="OrthoDB" id="3062525at2759"/>
<dbReference type="GO" id="GO:0003676">
    <property type="term" value="F:nucleic acid binding"/>
    <property type="evidence" value="ECO:0007669"/>
    <property type="project" value="InterPro"/>
</dbReference>
<dbReference type="Proteomes" id="UP000217790">
    <property type="component" value="Unassembled WGS sequence"/>
</dbReference>
<reference evidence="2" key="1">
    <citation type="journal article" date="2017" name="Nat. Ecol. Evol.">
        <title>Genome expansion and lineage-specific genetic innovations in the forest pathogenic fungi Armillaria.</title>
        <authorList>
            <person name="Sipos G."/>
            <person name="Prasanna A.N."/>
            <person name="Walter M.C."/>
            <person name="O'Connor E."/>
            <person name="Balint B."/>
            <person name="Krizsan K."/>
            <person name="Kiss B."/>
            <person name="Hess J."/>
            <person name="Varga T."/>
            <person name="Slot J."/>
            <person name="Riley R."/>
            <person name="Boka B."/>
            <person name="Rigling D."/>
            <person name="Barry K."/>
            <person name="Lee J."/>
            <person name="Mihaltcheva S."/>
            <person name="LaButti K."/>
            <person name="Lipzen A."/>
            <person name="Waldron R."/>
            <person name="Moloney N.M."/>
            <person name="Sperisen C."/>
            <person name="Kredics L."/>
            <person name="Vagvoelgyi C."/>
            <person name="Patrignani A."/>
            <person name="Fitzpatrick D."/>
            <person name="Nagy I."/>
            <person name="Doyle S."/>
            <person name="Anderson J.B."/>
            <person name="Grigoriev I.V."/>
            <person name="Gueldener U."/>
            <person name="Muensterkoetter M."/>
            <person name="Nagy L.G."/>
        </authorList>
    </citation>
    <scope>NUCLEOTIDE SEQUENCE [LARGE SCALE GENOMIC DNA]</scope>
    <source>
        <strain evidence="2">Ar21-2</strain>
    </source>
</reference>
<organism evidence="1 2">
    <name type="scientific">Armillaria gallica</name>
    <name type="common">Bulbous honey fungus</name>
    <name type="synonym">Armillaria bulbosa</name>
    <dbReference type="NCBI Taxonomy" id="47427"/>
    <lineage>
        <taxon>Eukaryota</taxon>
        <taxon>Fungi</taxon>
        <taxon>Dikarya</taxon>
        <taxon>Basidiomycota</taxon>
        <taxon>Agaricomycotina</taxon>
        <taxon>Agaricomycetes</taxon>
        <taxon>Agaricomycetidae</taxon>
        <taxon>Agaricales</taxon>
        <taxon>Marasmiineae</taxon>
        <taxon>Physalacriaceae</taxon>
        <taxon>Armillaria</taxon>
    </lineage>
</organism>